<name>A0A645GEQ7_9ZZZZ</name>
<dbReference type="AlphaFoldDB" id="A0A645GEQ7"/>
<gene>
    <name evidence="1" type="ORF">SDC9_171901</name>
</gene>
<accession>A0A645GEQ7</accession>
<dbReference type="EMBL" id="VSSQ01073372">
    <property type="protein sequence ID" value="MPN24502.1"/>
    <property type="molecule type" value="Genomic_DNA"/>
</dbReference>
<reference evidence="1" key="1">
    <citation type="submission" date="2019-08" db="EMBL/GenBank/DDBJ databases">
        <authorList>
            <person name="Kucharzyk K."/>
            <person name="Murdoch R.W."/>
            <person name="Higgins S."/>
            <person name="Loffler F."/>
        </authorList>
    </citation>
    <scope>NUCLEOTIDE SEQUENCE</scope>
</reference>
<sequence>MMKLLFDKAKNMPPEQQDEETRALVATYNQKVDFVNLDDLSEIIALLS</sequence>
<protein>
    <submittedName>
        <fullName evidence="1">Uncharacterized protein</fullName>
    </submittedName>
</protein>
<organism evidence="1">
    <name type="scientific">bioreactor metagenome</name>
    <dbReference type="NCBI Taxonomy" id="1076179"/>
    <lineage>
        <taxon>unclassified sequences</taxon>
        <taxon>metagenomes</taxon>
        <taxon>ecological metagenomes</taxon>
    </lineage>
</organism>
<proteinExistence type="predicted"/>
<evidence type="ECO:0000313" key="1">
    <source>
        <dbReference type="EMBL" id="MPN24502.1"/>
    </source>
</evidence>
<comment type="caution">
    <text evidence="1">The sequence shown here is derived from an EMBL/GenBank/DDBJ whole genome shotgun (WGS) entry which is preliminary data.</text>
</comment>